<keyword evidence="1" id="KW-0812">Transmembrane</keyword>
<protein>
    <submittedName>
        <fullName evidence="2">Uncharacterized protein</fullName>
    </submittedName>
</protein>
<gene>
    <name evidence="2" type="ORF">MNBD_ACTINO01-1920</name>
</gene>
<reference evidence="2" key="1">
    <citation type="submission" date="2018-06" db="EMBL/GenBank/DDBJ databases">
        <authorList>
            <person name="Zhirakovskaya E."/>
        </authorList>
    </citation>
    <scope>NUCLEOTIDE SEQUENCE</scope>
</reference>
<keyword evidence="1" id="KW-1133">Transmembrane helix</keyword>
<keyword evidence="1" id="KW-0472">Membrane</keyword>
<organism evidence="2">
    <name type="scientific">hydrothermal vent metagenome</name>
    <dbReference type="NCBI Taxonomy" id="652676"/>
    <lineage>
        <taxon>unclassified sequences</taxon>
        <taxon>metagenomes</taxon>
        <taxon>ecological metagenomes</taxon>
    </lineage>
</organism>
<feature type="transmembrane region" description="Helical" evidence="1">
    <location>
        <begin position="85"/>
        <end position="108"/>
    </location>
</feature>
<accession>A0A3B0SV32</accession>
<dbReference type="AlphaFoldDB" id="A0A3B0SV32"/>
<proteinExistence type="predicted"/>
<feature type="transmembrane region" description="Helical" evidence="1">
    <location>
        <begin position="20"/>
        <end position="37"/>
    </location>
</feature>
<evidence type="ECO:0000256" key="1">
    <source>
        <dbReference type="SAM" id="Phobius"/>
    </source>
</evidence>
<feature type="transmembrane region" description="Helical" evidence="1">
    <location>
        <begin position="44"/>
        <end position="73"/>
    </location>
</feature>
<dbReference type="EMBL" id="UOEI01000598">
    <property type="protein sequence ID" value="VAW08350.1"/>
    <property type="molecule type" value="Genomic_DNA"/>
</dbReference>
<evidence type="ECO:0000313" key="2">
    <source>
        <dbReference type="EMBL" id="VAW08350.1"/>
    </source>
</evidence>
<sequence>MFVLRIVGSDLPLSVSLPGAVGFGAVVVVPSVLAFLAGRGRAGLYLGAGVASIVLSLGLSLLIVVMLPLGVFWLWSYVAVSPGHLLRAVGAGLVATMLVLGAFVVLFLHIDPRCADTYANGEVRLVPQEQMDMESGWAWDIGGTSSSSMMSRPDVVSQVCSSDVVTWPEALVSLALAGAAVASARAIAAPGSDDREIARKAESPSS</sequence>
<name>A0A3B0SV32_9ZZZZ</name>